<dbReference type="Pfam" id="PF05173">
    <property type="entry name" value="DapB_C"/>
    <property type="match status" value="1"/>
</dbReference>
<dbReference type="FunFam" id="3.30.360.10:FF:000009">
    <property type="entry name" value="4-hydroxy-tetrahydrodipicolinate reductase"/>
    <property type="match status" value="1"/>
</dbReference>
<evidence type="ECO:0000256" key="5">
    <source>
        <dbReference type="ARBA" id="ARBA00022915"/>
    </source>
</evidence>
<feature type="domain" description="Dihydrodipicolinate reductase C-terminal" evidence="15">
    <location>
        <begin position="130"/>
        <end position="255"/>
    </location>
</feature>
<keyword evidence="8" id="KW-0457">Lysine biosynthesis</keyword>
<evidence type="ECO:0000256" key="10">
    <source>
        <dbReference type="ARBA" id="ARBA00038983"/>
    </source>
</evidence>
<dbReference type="AlphaFoldDB" id="A0A4Q7N2U8"/>
<proteinExistence type="inferred from homology"/>
<comment type="catalytic activity">
    <reaction evidence="12">
        <text>(S)-2,3,4,5-tetrahydrodipicolinate + NAD(+) + H2O = (2S,4S)-4-hydroxy-2,3,4,5-tetrahydrodipicolinate + NADH + H(+)</text>
        <dbReference type="Rhea" id="RHEA:35323"/>
        <dbReference type="ChEBI" id="CHEBI:15377"/>
        <dbReference type="ChEBI" id="CHEBI:15378"/>
        <dbReference type="ChEBI" id="CHEBI:16845"/>
        <dbReference type="ChEBI" id="CHEBI:57540"/>
        <dbReference type="ChEBI" id="CHEBI:57945"/>
        <dbReference type="ChEBI" id="CHEBI:67139"/>
        <dbReference type="EC" id="1.17.1.8"/>
    </reaction>
</comment>
<dbReference type="EMBL" id="SGXA01000001">
    <property type="protein sequence ID" value="RZS75349.1"/>
    <property type="molecule type" value="Genomic_DNA"/>
</dbReference>
<protein>
    <recommendedName>
        <fullName evidence="10 13">4-hydroxy-tetrahydrodipicolinate reductase</fullName>
        <ecNumber evidence="10 13">1.17.1.8</ecNumber>
    </recommendedName>
</protein>
<evidence type="ECO:0000313" key="17">
    <source>
        <dbReference type="Proteomes" id="UP000293874"/>
    </source>
</evidence>
<dbReference type="InterPro" id="IPR036291">
    <property type="entry name" value="NAD(P)-bd_dom_sf"/>
</dbReference>
<comment type="caution">
    <text evidence="16">The sequence shown here is derived from an EMBL/GenBank/DDBJ whole genome shotgun (WGS) entry which is preliminary data.</text>
</comment>
<dbReference type="GO" id="GO:0005829">
    <property type="term" value="C:cytosol"/>
    <property type="evidence" value="ECO:0007669"/>
    <property type="project" value="TreeGrafter"/>
</dbReference>
<keyword evidence="7" id="KW-0520">NAD</keyword>
<dbReference type="GO" id="GO:0008839">
    <property type="term" value="F:4-hydroxy-tetrahydrodipicolinate reductase"/>
    <property type="evidence" value="ECO:0007669"/>
    <property type="project" value="UniProtKB-UniRule"/>
</dbReference>
<keyword evidence="4" id="KW-0521">NADP</keyword>
<dbReference type="SUPFAM" id="SSF51735">
    <property type="entry name" value="NAD(P)-binding Rossmann-fold domains"/>
    <property type="match status" value="1"/>
</dbReference>
<name>A0A4Q7N2U8_9BACT</name>
<dbReference type="PANTHER" id="PTHR20836">
    <property type="entry name" value="DIHYDRODIPICOLINATE REDUCTASE"/>
    <property type="match status" value="1"/>
</dbReference>
<evidence type="ECO:0000256" key="9">
    <source>
        <dbReference type="ARBA" id="ARBA00037922"/>
    </source>
</evidence>
<evidence type="ECO:0000256" key="8">
    <source>
        <dbReference type="ARBA" id="ARBA00023154"/>
    </source>
</evidence>
<evidence type="ECO:0000256" key="12">
    <source>
        <dbReference type="ARBA" id="ARBA00049396"/>
    </source>
</evidence>
<evidence type="ECO:0000256" key="2">
    <source>
        <dbReference type="ARBA" id="ARBA00022490"/>
    </source>
</evidence>
<dbReference type="InterPro" id="IPR023940">
    <property type="entry name" value="DHDPR_bac"/>
</dbReference>
<dbReference type="Pfam" id="PF01113">
    <property type="entry name" value="DapB_N"/>
    <property type="match status" value="1"/>
</dbReference>
<keyword evidence="17" id="KW-1185">Reference proteome</keyword>
<sequence length="266" mass="28296">MIRVFIAGATGWAGSALSKAVAASDKLQLVGALSRKHKGEDLAAVLGLSTGEIPVFDHIDTALAAIYFDVLVDYTSPEIGKKNIMAALGKGKNVVVGTSGLSNDDYAEIEQAANKNNASVLAVGNFSITVVLLQKFAEMAAKYISDFEIIDYAQEDKIDSPSGTARELAHRLSKVQKPTVHVPDEKLVGDKESRGASLDGVRVHSVRLPGFVIAVETIFGLKDEKLTIRHDAGASATPYVKGALLAIEKVGTFKGLRRGLDTVMDF</sequence>
<keyword evidence="6" id="KW-0560">Oxidoreductase</keyword>
<reference evidence="16 17" key="1">
    <citation type="submission" date="2019-02" db="EMBL/GenBank/DDBJ databases">
        <title>Genomic Encyclopedia of Type Strains, Phase IV (KMG-IV): sequencing the most valuable type-strain genomes for metagenomic binning, comparative biology and taxonomic classification.</title>
        <authorList>
            <person name="Goeker M."/>
        </authorList>
    </citation>
    <scope>NUCLEOTIDE SEQUENCE [LARGE SCALE GENOMIC DNA]</scope>
    <source>
        <strain evidence="16 17">DSM 18116</strain>
    </source>
</reference>
<evidence type="ECO:0000256" key="6">
    <source>
        <dbReference type="ARBA" id="ARBA00023002"/>
    </source>
</evidence>
<accession>A0A4Q7N2U8</accession>
<evidence type="ECO:0000259" key="14">
    <source>
        <dbReference type="Pfam" id="PF01113"/>
    </source>
</evidence>
<dbReference type="RefSeq" id="WP_130539724.1">
    <property type="nucleotide sequence ID" value="NZ_CP042431.1"/>
</dbReference>
<comment type="catalytic activity">
    <reaction evidence="11">
        <text>(S)-2,3,4,5-tetrahydrodipicolinate + NADP(+) + H2O = (2S,4S)-4-hydroxy-2,3,4,5-tetrahydrodipicolinate + NADPH + H(+)</text>
        <dbReference type="Rhea" id="RHEA:35331"/>
        <dbReference type="ChEBI" id="CHEBI:15377"/>
        <dbReference type="ChEBI" id="CHEBI:15378"/>
        <dbReference type="ChEBI" id="CHEBI:16845"/>
        <dbReference type="ChEBI" id="CHEBI:57783"/>
        <dbReference type="ChEBI" id="CHEBI:58349"/>
        <dbReference type="ChEBI" id="CHEBI:67139"/>
        <dbReference type="EC" id="1.17.1.8"/>
    </reaction>
</comment>
<dbReference type="GO" id="GO:0019877">
    <property type="term" value="P:diaminopimelate biosynthetic process"/>
    <property type="evidence" value="ECO:0007669"/>
    <property type="project" value="UniProtKB-KW"/>
</dbReference>
<feature type="domain" description="Dihydrodipicolinate reductase N-terminal" evidence="14">
    <location>
        <begin position="2"/>
        <end position="126"/>
    </location>
</feature>
<evidence type="ECO:0000259" key="15">
    <source>
        <dbReference type="Pfam" id="PF05173"/>
    </source>
</evidence>
<keyword evidence="5" id="KW-0220">Diaminopimelate biosynthesis</keyword>
<dbReference type="PANTHER" id="PTHR20836:SF0">
    <property type="entry name" value="4-HYDROXY-TETRAHYDRODIPICOLINATE REDUCTASE 1, CHLOROPLASTIC-RELATED"/>
    <property type="match status" value="1"/>
</dbReference>
<keyword evidence="2" id="KW-0963">Cytoplasm</keyword>
<evidence type="ECO:0000256" key="11">
    <source>
        <dbReference type="ARBA" id="ARBA00049080"/>
    </source>
</evidence>
<dbReference type="InterPro" id="IPR000846">
    <property type="entry name" value="DapB_N"/>
</dbReference>
<dbReference type="Gene3D" id="3.30.360.10">
    <property type="entry name" value="Dihydrodipicolinate Reductase, domain 2"/>
    <property type="match status" value="1"/>
</dbReference>
<comment type="pathway">
    <text evidence="9">Amino-acid biosynthesis; L-lysine biosynthesis via DAP pathway; (S)-tetrahydrodipicolinate from L-aspartate: step 4/4.</text>
</comment>
<dbReference type="CDD" id="cd02274">
    <property type="entry name" value="DHDPR_N"/>
    <property type="match status" value="1"/>
</dbReference>
<dbReference type="Proteomes" id="UP000293874">
    <property type="component" value="Unassembled WGS sequence"/>
</dbReference>
<evidence type="ECO:0000256" key="1">
    <source>
        <dbReference type="ARBA" id="ARBA00006642"/>
    </source>
</evidence>
<evidence type="ECO:0000256" key="3">
    <source>
        <dbReference type="ARBA" id="ARBA00022605"/>
    </source>
</evidence>
<evidence type="ECO:0000256" key="7">
    <source>
        <dbReference type="ARBA" id="ARBA00023027"/>
    </source>
</evidence>
<dbReference type="InterPro" id="IPR022663">
    <property type="entry name" value="DapB_C"/>
</dbReference>
<keyword evidence="3" id="KW-0028">Amino-acid biosynthesis</keyword>
<dbReference type="OrthoDB" id="9790352at2"/>
<dbReference type="EC" id="1.17.1.8" evidence="10 13"/>
<dbReference type="PIRSF" id="PIRSF000161">
    <property type="entry name" value="DHPR"/>
    <property type="match status" value="1"/>
</dbReference>
<dbReference type="SUPFAM" id="SSF55347">
    <property type="entry name" value="Glyceraldehyde-3-phosphate dehydrogenase-like, C-terminal domain"/>
    <property type="match status" value="1"/>
</dbReference>
<dbReference type="Gene3D" id="3.40.50.720">
    <property type="entry name" value="NAD(P)-binding Rossmann-like Domain"/>
    <property type="match status" value="1"/>
</dbReference>
<organism evidence="16 17">
    <name type="scientific">Pseudobacter ginsenosidimutans</name>
    <dbReference type="NCBI Taxonomy" id="661488"/>
    <lineage>
        <taxon>Bacteria</taxon>
        <taxon>Pseudomonadati</taxon>
        <taxon>Bacteroidota</taxon>
        <taxon>Chitinophagia</taxon>
        <taxon>Chitinophagales</taxon>
        <taxon>Chitinophagaceae</taxon>
        <taxon>Pseudobacter</taxon>
    </lineage>
</organism>
<evidence type="ECO:0000313" key="16">
    <source>
        <dbReference type="EMBL" id="RZS75349.1"/>
    </source>
</evidence>
<dbReference type="GO" id="GO:0009089">
    <property type="term" value="P:lysine biosynthetic process via diaminopimelate"/>
    <property type="evidence" value="ECO:0007669"/>
    <property type="project" value="UniProtKB-UniRule"/>
</dbReference>
<dbReference type="NCBIfam" id="TIGR00036">
    <property type="entry name" value="dapB"/>
    <property type="match status" value="1"/>
</dbReference>
<gene>
    <name evidence="16" type="ORF">EV199_1214</name>
</gene>
<evidence type="ECO:0000256" key="13">
    <source>
        <dbReference type="NCBIfam" id="TIGR00036"/>
    </source>
</evidence>
<evidence type="ECO:0000256" key="4">
    <source>
        <dbReference type="ARBA" id="ARBA00022857"/>
    </source>
</evidence>
<comment type="similarity">
    <text evidence="1">Belongs to the DapB family.</text>
</comment>